<feature type="non-terminal residue" evidence="1">
    <location>
        <position position="1"/>
    </location>
</feature>
<evidence type="ECO:0000313" key="1">
    <source>
        <dbReference type="EMBL" id="CAG7826872.1"/>
    </source>
</evidence>
<organism evidence="1 2">
    <name type="scientific">Allacma fusca</name>
    <dbReference type="NCBI Taxonomy" id="39272"/>
    <lineage>
        <taxon>Eukaryota</taxon>
        <taxon>Metazoa</taxon>
        <taxon>Ecdysozoa</taxon>
        <taxon>Arthropoda</taxon>
        <taxon>Hexapoda</taxon>
        <taxon>Collembola</taxon>
        <taxon>Symphypleona</taxon>
        <taxon>Sminthuridae</taxon>
        <taxon>Allacma</taxon>
    </lineage>
</organism>
<dbReference type="Proteomes" id="UP000708208">
    <property type="component" value="Unassembled WGS sequence"/>
</dbReference>
<dbReference type="EMBL" id="CAJVCH010541432">
    <property type="protein sequence ID" value="CAG7826872.1"/>
    <property type="molecule type" value="Genomic_DNA"/>
</dbReference>
<reference evidence="1" key="1">
    <citation type="submission" date="2021-06" db="EMBL/GenBank/DDBJ databases">
        <authorList>
            <person name="Hodson N. C."/>
            <person name="Mongue J. A."/>
            <person name="Jaron S. K."/>
        </authorList>
    </citation>
    <scope>NUCLEOTIDE SEQUENCE</scope>
</reference>
<keyword evidence="2" id="KW-1185">Reference proteome</keyword>
<proteinExistence type="predicted"/>
<sequence length="51" mass="6033">MSGKTLRLEFRRKQLVKLAEFLDDPKNRDRICKAVYKDLKKCTFDATLSEI</sequence>
<comment type="caution">
    <text evidence="1">The sequence shown here is derived from an EMBL/GenBank/DDBJ whole genome shotgun (WGS) entry which is preliminary data.</text>
</comment>
<evidence type="ECO:0000313" key="2">
    <source>
        <dbReference type="Proteomes" id="UP000708208"/>
    </source>
</evidence>
<accession>A0A8J2PEZ7</accession>
<protein>
    <submittedName>
        <fullName evidence="1">Uncharacterized protein</fullName>
    </submittedName>
</protein>
<name>A0A8J2PEZ7_9HEXA</name>
<gene>
    <name evidence="1" type="ORF">AFUS01_LOCUS36904</name>
</gene>
<dbReference type="AlphaFoldDB" id="A0A8J2PEZ7"/>